<reference evidence="2" key="1">
    <citation type="journal article" date="2014" name="Int. J. Syst. Evol. Microbiol.">
        <title>Complete genome sequence of Corynebacterium casei LMG S-19264T (=DSM 44701T), isolated from a smear-ripened cheese.</title>
        <authorList>
            <consortium name="US DOE Joint Genome Institute (JGI-PGF)"/>
            <person name="Walter F."/>
            <person name="Albersmeier A."/>
            <person name="Kalinowski J."/>
            <person name="Ruckert C."/>
        </authorList>
    </citation>
    <scope>NUCLEOTIDE SEQUENCE</scope>
    <source>
        <strain evidence="2">KCTC 32437</strain>
    </source>
</reference>
<organism evidence="2 3">
    <name type="scientific">Devosia pacifica</name>
    <dbReference type="NCBI Taxonomy" id="1335967"/>
    <lineage>
        <taxon>Bacteria</taxon>
        <taxon>Pseudomonadati</taxon>
        <taxon>Pseudomonadota</taxon>
        <taxon>Alphaproteobacteria</taxon>
        <taxon>Hyphomicrobiales</taxon>
        <taxon>Devosiaceae</taxon>
        <taxon>Devosia</taxon>
    </lineage>
</organism>
<dbReference type="InterPro" id="IPR053136">
    <property type="entry name" value="UTP_pyrophosphatase-like"/>
</dbReference>
<sequence length="243" mass="27807">MRLTFPTFAPRTTNVEIDGRSVLVNVRKSARARSYRLTLTPKGEVMLTLPHSGRWGEAQAFLHRHQEWLAVRVRRHEERARLEPDDTVLVRGEPHRIRATGRLRGRVEISHDGTEPLLLVPGDAPHLQRRVIDWMKAEARRDFEQRSAHHARTLGVSVRSISIRSQSTRWGSCSSNGNLSYNWRLIAAPPFVLDYVAAHEVAHLVEMNHSPAFWKTVTRTLPDMERGRAWLKANGRELMTLGA</sequence>
<gene>
    <name evidence="2" type="ORF">GCM10007989_17760</name>
</gene>
<evidence type="ECO:0000259" key="1">
    <source>
        <dbReference type="Pfam" id="PF01863"/>
    </source>
</evidence>
<evidence type="ECO:0000313" key="2">
    <source>
        <dbReference type="EMBL" id="GHA22772.1"/>
    </source>
</evidence>
<dbReference type="CDD" id="cd07344">
    <property type="entry name" value="M48_yhfN_like"/>
    <property type="match status" value="1"/>
</dbReference>
<dbReference type="PANTHER" id="PTHR30399">
    <property type="entry name" value="UNCHARACTERIZED PROTEIN YGJP"/>
    <property type="match status" value="1"/>
</dbReference>
<dbReference type="Proteomes" id="UP000646579">
    <property type="component" value="Unassembled WGS sequence"/>
</dbReference>
<comment type="caution">
    <text evidence="2">The sequence shown here is derived from an EMBL/GenBank/DDBJ whole genome shotgun (WGS) entry which is preliminary data.</text>
</comment>
<keyword evidence="2" id="KW-0378">Hydrolase</keyword>
<dbReference type="Pfam" id="PF01863">
    <property type="entry name" value="YgjP-like"/>
    <property type="match status" value="1"/>
</dbReference>
<dbReference type="GO" id="GO:0016787">
    <property type="term" value="F:hydrolase activity"/>
    <property type="evidence" value="ECO:0007669"/>
    <property type="project" value="UniProtKB-KW"/>
</dbReference>
<dbReference type="RefSeq" id="WP_189425332.1">
    <property type="nucleotide sequence ID" value="NZ_BMZE01000002.1"/>
</dbReference>
<proteinExistence type="predicted"/>
<dbReference type="EMBL" id="BMZE01000002">
    <property type="protein sequence ID" value="GHA22772.1"/>
    <property type="molecule type" value="Genomic_DNA"/>
</dbReference>
<keyword evidence="3" id="KW-1185">Reference proteome</keyword>
<dbReference type="AlphaFoldDB" id="A0A918S401"/>
<feature type="domain" description="YgjP-like metallopeptidase" evidence="1">
    <location>
        <begin position="34"/>
        <end position="233"/>
    </location>
</feature>
<evidence type="ECO:0000313" key="3">
    <source>
        <dbReference type="Proteomes" id="UP000646579"/>
    </source>
</evidence>
<protein>
    <submittedName>
        <fullName evidence="2">Metal-dependent hydrolase</fullName>
    </submittedName>
</protein>
<name>A0A918S401_9HYPH</name>
<dbReference type="PANTHER" id="PTHR30399:SF1">
    <property type="entry name" value="UTP PYROPHOSPHATASE"/>
    <property type="match status" value="1"/>
</dbReference>
<reference evidence="2" key="2">
    <citation type="submission" date="2020-09" db="EMBL/GenBank/DDBJ databases">
        <authorList>
            <person name="Sun Q."/>
            <person name="Kim S."/>
        </authorList>
    </citation>
    <scope>NUCLEOTIDE SEQUENCE</scope>
    <source>
        <strain evidence="2">KCTC 32437</strain>
    </source>
</reference>
<accession>A0A918S401</accession>
<dbReference type="Gene3D" id="3.30.2010.10">
    <property type="entry name" value="Metalloproteases ('zincins'), catalytic domain"/>
    <property type="match status" value="1"/>
</dbReference>
<dbReference type="InterPro" id="IPR002725">
    <property type="entry name" value="YgjP-like_metallopeptidase"/>
</dbReference>